<dbReference type="Proteomes" id="UP000266841">
    <property type="component" value="Unassembled WGS sequence"/>
</dbReference>
<name>K0T7R6_THAOC</name>
<dbReference type="EMBL" id="AGNL01003344">
    <property type="protein sequence ID" value="EJK74823.1"/>
    <property type="molecule type" value="Genomic_DNA"/>
</dbReference>
<proteinExistence type="predicted"/>
<evidence type="ECO:0000256" key="1">
    <source>
        <dbReference type="SAM" id="MobiDB-lite"/>
    </source>
</evidence>
<sequence>MLVLDDEVHAHNGQQDERHDRHDDEEDIRHPRVTVVASGLSLFLALDVCLESTGFGTCWLGRRRGAAFFSSTFDEALAIDSRDQTTEIG</sequence>
<accession>K0T7R6</accession>
<comment type="caution">
    <text evidence="2">The sequence shown here is derived from an EMBL/GenBank/DDBJ whole genome shotgun (WGS) entry which is preliminary data.</text>
</comment>
<feature type="region of interest" description="Disordered" evidence="1">
    <location>
        <begin position="1"/>
        <end position="28"/>
    </location>
</feature>
<gene>
    <name evidence="2" type="ORF">THAOC_03477</name>
</gene>
<protein>
    <submittedName>
        <fullName evidence="2">Uncharacterized protein</fullName>
    </submittedName>
</protein>
<reference evidence="2 3" key="1">
    <citation type="journal article" date="2012" name="Genome Biol.">
        <title>Genome and low-iron response of an oceanic diatom adapted to chronic iron limitation.</title>
        <authorList>
            <person name="Lommer M."/>
            <person name="Specht M."/>
            <person name="Roy A.S."/>
            <person name="Kraemer L."/>
            <person name="Andreson R."/>
            <person name="Gutowska M.A."/>
            <person name="Wolf J."/>
            <person name="Bergner S.V."/>
            <person name="Schilhabel M.B."/>
            <person name="Klostermeier U.C."/>
            <person name="Beiko R.G."/>
            <person name="Rosenstiel P."/>
            <person name="Hippler M."/>
            <person name="Laroche J."/>
        </authorList>
    </citation>
    <scope>NUCLEOTIDE SEQUENCE [LARGE SCALE GENOMIC DNA]</scope>
    <source>
        <strain evidence="2 3">CCMP1005</strain>
    </source>
</reference>
<dbReference type="AlphaFoldDB" id="K0T7R6"/>
<evidence type="ECO:0000313" key="2">
    <source>
        <dbReference type="EMBL" id="EJK74823.1"/>
    </source>
</evidence>
<organism evidence="2 3">
    <name type="scientific">Thalassiosira oceanica</name>
    <name type="common">Marine diatom</name>
    <dbReference type="NCBI Taxonomy" id="159749"/>
    <lineage>
        <taxon>Eukaryota</taxon>
        <taxon>Sar</taxon>
        <taxon>Stramenopiles</taxon>
        <taxon>Ochrophyta</taxon>
        <taxon>Bacillariophyta</taxon>
        <taxon>Coscinodiscophyceae</taxon>
        <taxon>Thalassiosirophycidae</taxon>
        <taxon>Thalassiosirales</taxon>
        <taxon>Thalassiosiraceae</taxon>
        <taxon>Thalassiosira</taxon>
    </lineage>
</organism>
<keyword evidence="3" id="KW-1185">Reference proteome</keyword>
<evidence type="ECO:0000313" key="3">
    <source>
        <dbReference type="Proteomes" id="UP000266841"/>
    </source>
</evidence>